<feature type="transmembrane region" description="Helical" evidence="1">
    <location>
        <begin position="52"/>
        <end position="70"/>
    </location>
</feature>
<gene>
    <name evidence="2" type="ORF">METEAL_38470</name>
</gene>
<name>A0AA48HAD4_9BACT</name>
<dbReference type="EMBL" id="AP027080">
    <property type="protein sequence ID" value="BDU74673.1"/>
    <property type="molecule type" value="Genomic_DNA"/>
</dbReference>
<proteinExistence type="predicted"/>
<sequence length="223" mass="22907">MLILMIRDELAHLRRSPLIQAVLAAIALLVPAALLASVEHVQAMSNLAISGTAHLAALITGSVVTASLIADLQQGIPILFVVRPMPRAHFLLARGAGMTVVLLAALGLGVGCMLILNAVLVKAPLDPVAILRGLLLARLPGVLLAMACGLLVGVLTAAIPGGLALFLLLTNALIIALQIGAAKVGGWVGWGPATQDWLLAAMTVAAAAAMVLWASIQFSRRSI</sequence>
<accession>A0AA48HAD4</accession>
<dbReference type="KEGG" id="msil:METEAL_38470"/>
<dbReference type="RefSeq" id="WP_316413348.1">
    <property type="nucleotide sequence ID" value="NZ_AP027080.1"/>
</dbReference>
<dbReference type="Proteomes" id="UP001238179">
    <property type="component" value="Chromosome"/>
</dbReference>
<keyword evidence="1" id="KW-0812">Transmembrane</keyword>
<keyword evidence="3" id="KW-1185">Reference proteome</keyword>
<dbReference type="AlphaFoldDB" id="A0AA48HAD4"/>
<keyword evidence="1" id="KW-1133">Transmembrane helix</keyword>
<evidence type="ECO:0000256" key="1">
    <source>
        <dbReference type="SAM" id="Phobius"/>
    </source>
</evidence>
<feature type="transmembrane region" description="Helical" evidence="1">
    <location>
        <begin position="136"/>
        <end position="158"/>
    </location>
</feature>
<reference evidence="3" key="1">
    <citation type="journal article" date="2023" name="Int. J. Syst. Evol. Microbiol.">
        <title>Mesoterricola silvestris gen. nov., sp. nov., Mesoterricola sediminis sp. nov., Geothrix oryzae sp. nov., Geothrix edaphica sp. nov., Geothrix rubra sp. nov., and Geothrix limicola sp. nov., six novel members of Acidobacteriota isolated from soils.</title>
        <authorList>
            <person name="Itoh H."/>
            <person name="Sugisawa Y."/>
            <person name="Mise K."/>
            <person name="Xu Z."/>
            <person name="Kuniyasu M."/>
            <person name="Ushijima N."/>
            <person name="Kawano K."/>
            <person name="Kobayashi E."/>
            <person name="Shiratori Y."/>
            <person name="Masuda Y."/>
            <person name="Senoo K."/>
        </authorList>
    </citation>
    <scope>NUCLEOTIDE SEQUENCE [LARGE SCALE GENOMIC DNA]</scope>
    <source>
        <strain evidence="3">W79</strain>
    </source>
</reference>
<protein>
    <submittedName>
        <fullName evidence="2">Uncharacterized protein</fullName>
    </submittedName>
</protein>
<evidence type="ECO:0000313" key="3">
    <source>
        <dbReference type="Proteomes" id="UP001238179"/>
    </source>
</evidence>
<organism evidence="2 3">
    <name type="scientific">Mesoterricola silvestris</name>
    <dbReference type="NCBI Taxonomy" id="2927979"/>
    <lineage>
        <taxon>Bacteria</taxon>
        <taxon>Pseudomonadati</taxon>
        <taxon>Acidobacteriota</taxon>
        <taxon>Holophagae</taxon>
        <taxon>Holophagales</taxon>
        <taxon>Holophagaceae</taxon>
        <taxon>Mesoterricola</taxon>
    </lineage>
</organism>
<evidence type="ECO:0000313" key="2">
    <source>
        <dbReference type="EMBL" id="BDU74673.1"/>
    </source>
</evidence>
<feature type="transmembrane region" description="Helical" evidence="1">
    <location>
        <begin position="165"/>
        <end position="185"/>
    </location>
</feature>
<keyword evidence="1" id="KW-0472">Membrane</keyword>
<feature type="transmembrane region" description="Helical" evidence="1">
    <location>
        <begin position="197"/>
        <end position="216"/>
    </location>
</feature>
<feature type="transmembrane region" description="Helical" evidence="1">
    <location>
        <begin position="91"/>
        <end position="116"/>
    </location>
</feature>